<dbReference type="Proteomes" id="UP000238649">
    <property type="component" value="Unassembled WGS sequence"/>
</dbReference>
<evidence type="ECO:0000313" key="2">
    <source>
        <dbReference type="Proteomes" id="UP000238649"/>
    </source>
</evidence>
<dbReference type="EMBL" id="NXGH01000030">
    <property type="protein sequence ID" value="PRM88277.1"/>
    <property type="molecule type" value="Genomic_DNA"/>
</dbReference>
<protein>
    <recommendedName>
        <fullName evidence="3">RiboL-PSP-HEPN domain-containing protein</fullName>
    </recommendedName>
</protein>
<evidence type="ECO:0008006" key="3">
    <source>
        <dbReference type="Google" id="ProtNLM"/>
    </source>
</evidence>
<sequence>MKELFKVLIKNSNDVANMQYTVNGINYNMPDILIHKPNLGTYKFLIKSNIVENAIKESFEAEIIYFFIRKKLTSYINFLQNIRNEVVHGDIATKEEANTLRNKILGVADYSILTDILKYKKKILENRV</sequence>
<dbReference type="RefSeq" id="WP_105912387.1">
    <property type="nucleotide sequence ID" value="NZ_NXGH01000030.1"/>
</dbReference>
<comment type="caution">
    <text evidence="1">The sequence shown here is derived from an EMBL/GenBank/DDBJ whole genome shotgun (WGS) entry which is preliminary data.</text>
</comment>
<gene>
    <name evidence="1" type="ORF">CJ671_09060</name>
</gene>
<dbReference type="OrthoDB" id="5329940at2"/>
<accession>A0A2S9SNV7</accession>
<organism evidence="1 2">
    <name type="scientific">Aliarcobacter cryaerophilus</name>
    <dbReference type="NCBI Taxonomy" id="28198"/>
    <lineage>
        <taxon>Bacteria</taxon>
        <taxon>Pseudomonadati</taxon>
        <taxon>Campylobacterota</taxon>
        <taxon>Epsilonproteobacteria</taxon>
        <taxon>Campylobacterales</taxon>
        <taxon>Arcobacteraceae</taxon>
        <taxon>Aliarcobacter</taxon>
    </lineage>
</organism>
<name>A0A2S9SNV7_9BACT</name>
<evidence type="ECO:0000313" key="1">
    <source>
        <dbReference type="EMBL" id="PRM88277.1"/>
    </source>
</evidence>
<dbReference type="AlphaFoldDB" id="A0A2S9SNV7"/>
<proteinExistence type="predicted"/>
<reference evidence="1 2" key="1">
    <citation type="submission" date="2017-09" db="EMBL/GenBank/DDBJ databases">
        <title>Reassesment of A. cryaerophilus.</title>
        <authorList>
            <person name="Perez-Cataluna A."/>
            <person name="Collado L."/>
            <person name="Salgado O."/>
            <person name="Lefinanco V."/>
            <person name="Figueras M.J."/>
        </authorList>
    </citation>
    <scope>NUCLEOTIDE SEQUENCE [LARGE SCALE GENOMIC DNA]</scope>
    <source>
        <strain evidence="1 2">LMG 9871</strain>
    </source>
</reference>